<evidence type="ECO:0000256" key="5">
    <source>
        <dbReference type="ARBA" id="ARBA00023235"/>
    </source>
</evidence>
<dbReference type="PANTHER" id="PTHR43149">
    <property type="entry name" value="ENOYL-COA HYDRATASE"/>
    <property type="match status" value="1"/>
</dbReference>
<dbReference type="InterPro" id="IPR001753">
    <property type="entry name" value="Enoyl-CoA_hydra/iso"/>
</dbReference>
<name>A0ABP4B8Y6_9ACTN</name>
<dbReference type="InterPro" id="IPR045002">
    <property type="entry name" value="Ech1-like"/>
</dbReference>
<evidence type="ECO:0000256" key="6">
    <source>
        <dbReference type="RuleBase" id="RU003707"/>
    </source>
</evidence>
<dbReference type="Gene3D" id="3.90.226.10">
    <property type="entry name" value="2-enoyl-CoA Hydratase, Chain A, domain 1"/>
    <property type="match status" value="1"/>
</dbReference>
<accession>A0ABP4B8Y6</accession>
<gene>
    <name evidence="7" type="ORF">GCM10009554_41170</name>
</gene>
<evidence type="ECO:0000313" key="8">
    <source>
        <dbReference type="Proteomes" id="UP001500542"/>
    </source>
</evidence>
<dbReference type="CDD" id="cd06558">
    <property type="entry name" value="crotonase-like"/>
    <property type="match status" value="1"/>
</dbReference>
<dbReference type="PANTHER" id="PTHR43149:SF1">
    <property type="entry name" value="DELTA(3,5)-DELTA(2,4)-DIENOYL-COA ISOMERASE, MITOCHONDRIAL"/>
    <property type="match status" value="1"/>
</dbReference>
<comment type="similarity">
    <text evidence="2 6">Belongs to the enoyl-CoA hydratase/isomerase family.</text>
</comment>
<dbReference type="EMBL" id="BAAAHK010000009">
    <property type="protein sequence ID" value="GAA0945892.1"/>
    <property type="molecule type" value="Genomic_DNA"/>
</dbReference>
<keyword evidence="4" id="KW-0443">Lipid metabolism</keyword>
<evidence type="ECO:0000256" key="4">
    <source>
        <dbReference type="ARBA" id="ARBA00023098"/>
    </source>
</evidence>
<keyword evidence="5" id="KW-0413">Isomerase</keyword>
<dbReference type="Proteomes" id="UP001500542">
    <property type="component" value="Unassembled WGS sequence"/>
</dbReference>
<dbReference type="InterPro" id="IPR014748">
    <property type="entry name" value="Enoyl-CoA_hydra_C"/>
</dbReference>
<dbReference type="SUPFAM" id="SSF52096">
    <property type="entry name" value="ClpP/crotonase"/>
    <property type="match status" value="1"/>
</dbReference>
<evidence type="ECO:0000313" key="7">
    <source>
        <dbReference type="EMBL" id="GAA0945892.1"/>
    </source>
</evidence>
<comment type="pathway">
    <text evidence="1">Lipid metabolism; fatty acid beta-oxidation.</text>
</comment>
<dbReference type="InterPro" id="IPR029045">
    <property type="entry name" value="ClpP/crotonase-like_dom_sf"/>
</dbReference>
<dbReference type="Gene3D" id="1.10.12.10">
    <property type="entry name" value="Lyase 2-enoyl-coa Hydratase, Chain A, domain 2"/>
    <property type="match status" value="1"/>
</dbReference>
<sequence length="264" mass="28063">MVVTYVPGMGELGLRLSVEGAVARVVLDRPEVRNAQTPAMWAALSDFGASLPDEVRVVVVSGEGQSFSAGLDRNLMMGEPVDGQEPLLTLGKRPADELQELISHFQGGFSWLRKPEIVSIAAVQGHAVGAGFQLALACDLRVVTPDAKFSMREPALGLVPDLGGTQPLVQLVGYSRALEICVTSRWVEAAEAKEIGLANIVVPAEELAATVKDLSEAVLSPLVGAVRETKALLLGAADRTYEEQLKAEREAQARRLAELIAAFG</sequence>
<dbReference type="InterPro" id="IPR018376">
    <property type="entry name" value="Enoyl-CoA_hyd/isom_CS"/>
</dbReference>
<protein>
    <submittedName>
        <fullName evidence="7">Enoyl-CoA hydratase/isomerase family protein</fullName>
    </submittedName>
</protein>
<organism evidence="7 8">
    <name type="scientific">Kribbella koreensis</name>
    <dbReference type="NCBI Taxonomy" id="57909"/>
    <lineage>
        <taxon>Bacteria</taxon>
        <taxon>Bacillati</taxon>
        <taxon>Actinomycetota</taxon>
        <taxon>Actinomycetes</taxon>
        <taxon>Propionibacteriales</taxon>
        <taxon>Kribbellaceae</taxon>
        <taxon>Kribbella</taxon>
    </lineage>
</organism>
<proteinExistence type="inferred from homology"/>
<reference evidence="8" key="1">
    <citation type="journal article" date="2019" name="Int. J. Syst. Evol. Microbiol.">
        <title>The Global Catalogue of Microorganisms (GCM) 10K type strain sequencing project: providing services to taxonomists for standard genome sequencing and annotation.</title>
        <authorList>
            <consortium name="The Broad Institute Genomics Platform"/>
            <consortium name="The Broad Institute Genome Sequencing Center for Infectious Disease"/>
            <person name="Wu L."/>
            <person name="Ma J."/>
        </authorList>
    </citation>
    <scope>NUCLEOTIDE SEQUENCE [LARGE SCALE GENOMIC DNA]</scope>
    <source>
        <strain evidence="8">JCM 10977</strain>
    </source>
</reference>
<keyword evidence="8" id="KW-1185">Reference proteome</keyword>
<evidence type="ECO:0000256" key="3">
    <source>
        <dbReference type="ARBA" id="ARBA00022832"/>
    </source>
</evidence>
<evidence type="ECO:0000256" key="2">
    <source>
        <dbReference type="ARBA" id="ARBA00005254"/>
    </source>
</evidence>
<keyword evidence="3" id="KW-0276">Fatty acid metabolism</keyword>
<comment type="caution">
    <text evidence="7">The sequence shown here is derived from an EMBL/GenBank/DDBJ whole genome shotgun (WGS) entry which is preliminary data.</text>
</comment>
<dbReference type="Pfam" id="PF00378">
    <property type="entry name" value="ECH_1"/>
    <property type="match status" value="1"/>
</dbReference>
<evidence type="ECO:0000256" key="1">
    <source>
        <dbReference type="ARBA" id="ARBA00005005"/>
    </source>
</evidence>
<dbReference type="PROSITE" id="PS00166">
    <property type="entry name" value="ENOYL_COA_HYDRATASE"/>
    <property type="match status" value="1"/>
</dbReference>